<name>A0A9P0JHR4_ACAOB</name>
<accession>A0A9P0JHR4</accession>
<evidence type="ECO:0000313" key="1">
    <source>
        <dbReference type="EMBL" id="CAH1954386.1"/>
    </source>
</evidence>
<evidence type="ECO:0000313" key="2">
    <source>
        <dbReference type="Proteomes" id="UP001152888"/>
    </source>
</evidence>
<sequence length="87" mass="9806">MERVLVALGLILPSFLCTPRKSDPRLRHKANSGVRGDVLHFTFGEGITKFHVSNATLFVFLRGTDRRPLPDVNVEVFKVFEANLLID</sequence>
<reference evidence="1" key="1">
    <citation type="submission" date="2022-03" db="EMBL/GenBank/DDBJ databases">
        <authorList>
            <person name="Sayadi A."/>
        </authorList>
    </citation>
    <scope>NUCLEOTIDE SEQUENCE</scope>
</reference>
<organism evidence="1 2">
    <name type="scientific">Acanthoscelides obtectus</name>
    <name type="common">Bean weevil</name>
    <name type="synonym">Bruchus obtectus</name>
    <dbReference type="NCBI Taxonomy" id="200917"/>
    <lineage>
        <taxon>Eukaryota</taxon>
        <taxon>Metazoa</taxon>
        <taxon>Ecdysozoa</taxon>
        <taxon>Arthropoda</taxon>
        <taxon>Hexapoda</taxon>
        <taxon>Insecta</taxon>
        <taxon>Pterygota</taxon>
        <taxon>Neoptera</taxon>
        <taxon>Endopterygota</taxon>
        <taxon>Coleoptera</taxon>
        <taxon>Polyphaga</taxon>
        <taxon>Cucujiformia</taxon>
        <taxon>Chrysomeloidea</taxon>
        <taxon>Chrysomelidae</taxon>
        <taxon>Bruchinae</taxon>
        <taxon>Bruchini</taxon>
        <taxon>Acanthoscelides</taxon>
    </lineage>
</organism>
<gene>
    <name evidence="1" type="ORF">ACAOBT_LOCUS523</name>
</gene>
<protein>
    <submittedName>
        <fullName evidence="1">Uncharacterized protein</fullName>
    </submittedName>
</protein>
<dbReference type="EMBL" id="CAKOFQ010006653">
    <property type="protein sequence ID" value="CAH1954386.1"/>
    <property type="molecule type" value="Genomic_DNA"/>
</dbReference>
<keyword evidence="2" id="KW-1185">Reference proteome</keyword>
<dbReference type="AlphaFoldDB" id="A0A9P0JHR4"/>
<dbReference type="OrthoDB" id="5948587at2759"/>
<comment type="caution">
    <text evidence="1">The sequence shown here is derived from an EMBL/GenBank/DDBJ whole genome shotgun (WGS) entry which is preliminary data.</text>
</comment>
<proteinExistence type="predicted"/>
<dbReference type="Proteomes" id="UP001152888">
    <property type="component" value="Unassembled WGS sequence"/>
</dbReference>